<name>A0A2R3ZA54_9FLAO</name>
<gene>
    <name evidence="1" type="ORF">C7S20_18880</name>
</gene>
<accession>A0A2R3ZA54</accession>
<keyword evidence="2" id="KW-1185">Reference proteome</keyword>
<dbReference type="Proteomes" id="UP000241507">
    <property type="component" value="Chromosome"/>
</dbReference>
<dbReference type="AlphaFoldDB" id="A0A2R3ZA54"/>
<sequence>MDVLGYFKKKSKMEKTSPPVDCPVCWGYQQYDNEIRNVFQDKHIDVKNHKDKYMKVQKFMVEHLNGIEYKNGKIKEGLSKIKKDKKLKLRKVISGNDLKQKIT</sequence>
<proteinExistence type="predicted"/>
<dbReference type="OrthoDB" id="982962at2"/>
<dbReference type="KEGG" id="grs:C7S20_18880"/>
<evidence type="ECO:0000313" key="2">
    <source>
        <dbReference type="Proteomes" id="UP000241507"/>
    </source>
</evidence>
<dbReference type="EMBL" id="CP028136">
    <property type="protein sequence ID" value="AVR47147.1"/>
    <property type="molecule type" value="Genomic_DNA"/>
</dbReference>
<evidence type="ECO:0000313" key="1">
    <source>
        <dbReference type="EMBL" id="AVR47147.1"/>
    </source>
</evidence>
<reference evidence="2" key="1">
    <citation type="submission" date="2018-03" db="EMBL/GenBank/DDBJ databases">
        <title>Gramella fulva sp. nov., isolated from a dry surface of tidal flat.</title>
        <authorList>
            <person name="Hwang S.H."/>
            <person name="Hwang W.M."/>
            <person name="Kang K."/>
            <person name="Ahn T.-Y."/>
        </authorList>
    </citation>
    <scope>NUCLEOTIDE SEQUENCE [LARGE SCALE GENOMIC DNA]</scope>
    <source>
        <strain evidence="2">SH35</strain>
    </source>
</reference>
<protein>
    <submittedName>
        <fullName evidence="1">Uncharacterized protein</fullName>
    </submittedName>
</protein>
<organism evidence="1 2">
    <name type="scientific">Christiangramia fulva</name>
    <dbReference type="NCBI Taxonomy" id="2126553"/>
    <lineage>
        <taxon>Bacteria</taxon>
        <taxon>Pseudomonadati</taxon>
        <taxon>Bacteroidota</taxon>
        <taxon>Flavobacteriia</taxon>
        <taxon>Flavobacteriales</taxon>
        <taxon>Flavobacteriaceae</taxon>
        <taxon>Christiangramia</taxon>
    </lineage>
</organism>
<dbReference type="RefSeq" id="WP_107013916.1">
    <property type="nucleotide sequence ID" value="NZ_CP028136.1"/>
</dbReference>